<dbReference type="SUPFAM" id="SSF56436">
    <property type="entry name" value="C-type lectin-like"/>
    <property type="match status" value="1"/>
</dbReference>
<evidence type="ECO:0000256" key="3">
    <source>
        <dbReference type="ARBA" id="ARBA00009831"/>
    </source>
</evidence>
<dbReference type="InterPro" id="IPR037015">
    <property type="entry name" value="APT_N_sf"/>
</dbReference>
<keyword evidence="7" id="KW-0732">Signal</keyword>
<dbReference type="KEGG" id="ifl:C1H71_03080"/>
<dbReference type="PRINTS" id="PR00754">
    <property type="entry name" value="AEROLYSIN"/>
</dbReference>
<feature type="domain" description="Aerolysin-like C-terminal" evidence="12">
    <location>
        <begin position="130"/>
        <end position="479"/>
    </location>
</feature>
<name>A0A7G3G5T4_9NEIS</name>
<keyword evidence="4" id="KW-1032">Host cell membrane</keyword>
<protein>
    <submittedName>
        <fullName evidence="13">Aerolysin family beta-barrel pore-forming toxin</fullName>
    </submittedName>
</protein>
<gene>
    <name evidence="13" type="ORF">C1H71_03080</name>
</gene>
<comment type="similarity">
    <text evidence="3">Belongs to the aerolysin family.</text>
</comment>
<keyword evidence="5" id="KW-0964">Secreted</keyword>
<evidence type="ECO:0000256" key="9">
    <source>
        <dbReference type="ARBA" id="ARBA00023026"/>
    </source>
</evidence>
<dbReference type="GO" id="GO:0020002">
    <property type="term" value="C:host cell plasma membrane"/>
    <property type="evidence" value="ECO:0007669"/>
    <property type="project" value="UniProtKB-SubCell"/>
</dbReference>
<accession>A0A7G3G5T4</accession>
<dbReference type="Pfam" id="PF01117">
    <property type="entry name" value="Aerolysin"/>
    <property type="match status" value="1"/>
</dbReference>
<dbReference type="SMART" id="SM00999">
    <property type="entry name" value="Aerolysin"/>
    <property type="match status" value="1"/>
</dbReference>
<dbReference type="GO" id="GO:0005576">
    <property type="term" value="C:extracellular region"/>
    <property type="evidence" value="ECO:0007669"/>
    <property type="project" value="UniProtKB-SubCell"/>
</dbReference>
<keyword evidence="10" id="KW-0472">Membrane</keyword>
<dbReference type="Gene3D" id="2.170.15.10">
    <property type="entry name" value="Proaerolysin, chain A, domain 3"/>
    <property type="match status" value="1"/>
</dbReference>
<dbReference type="SUPFAM" id="SSF56973">
    <property type="entry name" value="Aerolisin/ETX pore-forming domain"/>
    <property type="match status" value="1"/>
</dbReference>
<keyword evidence="11" id="KW-1015">Disulfide bond</keyword>
<reference evidence="13 14" key="1">
    <citation type="submission" date="2018-01" db="EMBL/GenBank/DDBJ databases">
        <title>Genome sequence of Iodobacter sp. strain PCH194 isolated from Indian Trans-Himalaya.</title>
        <authorList>
            <person name="Kumar V."/>
            <person name="Thakur V."/>
            <person name="Kumar S."/>
            <person name="Singh D."/>
        </authorList>
    </citation>
    <scope>NUCLEOTIDE SEQUENCE [LARGE SCALE GENOMIC DNA]</scope>
    <source>
        <strain evidence="13 14">PCH194</strain>
    </source>
</reference>
<keyword evidence="14" id="KW-1185">Reference proteome</keyword>
<evidence type="ECO:0000256" key="6">
    <source>
        <dbReference type="ARBA" id="ARBA00022656"/>
    </source>
</evidence>
<dbReference type="GO" id="GO:0090729">
    <property type="term" value="F:toxin activity"/>
    <property type="evidence" value="ECO:0007669"/>
    <property type="project" value="UniProtKB-KW"/>
</dbReference>
<keyword evidence="9" id="KW-0843">Virulence</keyword>
<evidence type="ECO:0000313" key="14">
    <source>
        <dbReference type="Proteomes" id="UP000515917"/>
    </source>
</evidence>
<evidence type="ECO:0000313" key="13">
    <source>
        <dbReference type="EMBL" id="QBC42637.1"/>
    </source>
</evidence>
<organism evidence="13 14">
    <name type="scientific">Iodobacter fluviatilis</name>
    <dbReference type="NCBI Taxonomy" id="537"/>
    <lineage>
        <taxon>Bacteria</taxon>
        <taxon>Pseudomonadati</taxon>
        <taxon>Pseudomonadota</taxon>
        <taxon>Betaproteobacteria</taxon>
        <taxon>Neisseriales</taxon>
        <taxon>Chitinibacteraceae</taxon>
        <taxon>Iodobacter</taxon>
    </lineage>
</organism>
<proteinExistence type="inferred from homology"/>
<dbReference type="InterPro" id="IPR005830">
    <property type="entry name" value="Aerolysn"/>
</dbReference>
<dbReference type="Gene3D" id="3.30.412.10">
    <property type="entry name" value="Proaerolysin, chain A, domain 2"/>
    <property type="match status" value="1"/>
</dbReference>
<evidence type="ECO:0000256" key="7">
    <source>
        <dbReference type="ARBA" id="ARBA00022729"/>
    </source>
</evidence>
<dbReference type="InterPro" id="IPR005138">
    <property type="entry name" value="APT_dom"/>
</dbReference>
<evidence type="ECO:0000256" key="8">
    <source>
        <dbReference type="ARBA" id="ARBA00022870"/>
    </source>
</evidence>
<evidence type="ECO:0000256" key="5">
    <source>
        <dbReference type="ARBA" id="ARBA00022525"/>
    </source>
</evidence>
<evidence type="ECO:0000259" key="12">
    <source>
        <dbReference type="SMART" id="SM00999"/>
    </source>
</evidence>
<evidence type="ECO:0000256" key="11">
    <source>
        <dbReference type="ARBA" id="ARBA00023157"/>
    </source>
</evidence>
<keyword evidence="6" id="KW-0800">Toxin</keyword>
<dbReference type="Proteomes" id="UP000515917">
    <property type="component" value="Chromosome"/>
</dbReference>
<dbReference type="InterPro" id="IPR016187">
    <property type="entry name" value="CTDL_fold"/>
</dbReference>
<evidence type="ECO:0000256" key="2">
    <source>
        <dbReference type="ARBA" id="ARBA00004613"/>
    </source>
</evidence>
<dbReference type="InterPro" id="IPR055267">
    <property type="entry name" value="Aerolysin-like_C"/>
</dbReference>
<comment type="subcellular location">
    <subcellularLocation>
        <location evidence="1">Host cell membrane</location>
    </subcellularLocation>
    <subcellularLocation>
        <location evidence="2">Secreted</location>
    </subcellularLocation>
</comment>
<evidence type="ECO:0000256" key="4">
    <source>
        <dbReference type="ARBA" id="ARBA00022511"/>
    </source>
</evidence>
<evidence type="ECO:0000256" key="1">
    <source>
        <dbReference type="ARBA" id="ARBA00004165"/>
    </source>
</evidence>
<dbReference type="AlphaFoldDB" id="A0A7G3G5T4"/>
<evidence type="ECO:0000256" key="10">
    <source>
        <dbReference type="ARBA" id="ARBA00023136"/>
    </source>
</evidence>
<sequence length="493" mass="55528">MVNFKAYILAYNIKRNIFSITMALYAGNVFSENVNMYEVYRQSFFAEKNCTPGYKLLTADNARVLQSWLVSRMGVWEIMALANNWTISGSGHKGQIKVDKVIPVEAWCTPVTPSLKPTIPILDPIIFPESSHAVFEWNLVNKESFFQPLSLLGHLFGYAWAAGSNADKIGHGMVISRSLTKPGGYLIQGYKEGTCDGYRCKDRLSIEVDNFNYLIDSGQFNIDSITSSEKKKIASKSVFITNNSDIQQTSHVSLSYIVSSNWSKKDKYEYSQKVTTMNQFKWPFVGETNITIEVGANQTWESLKGGGDSKTITDTVFVTAPPHSKIEVFMETYVSNIEYPYTFDADVSYDVHFSGFMRRAGNALLSHDQSWPTINKKYTIGRATDSMTNLPYQYSNPGLGDTGDYWDWRWMTDHYGKKLVKDTLTQVTQPLKVKIKGVFTANTAYGSSIVYGPSIPLSTRSTRSTRSVERGLSNAELEKHGIKNLQITVKRVQ</sequence>
<keyword evidence="8" id="KW-1043">Host membrane</keyword>
<dbReference type="Gene3D" id="3.10.40.10">
    <property type="entry name" value="Aerolysin/Pertussis toxin (APT), N-terminal domain"/>
    <property type="match status" value="1"/>
</dbReference>
<dbReference type="EMBL" id="CP025781">
    <property type="protein sequence ID" value="QBC42637.1"/>
    <property type="molecule type" value="Genomic_DNA"/>
</dbReference>
<dbReference type="Pfam" id="PF03440">
    <property type="entry name" value="APT"/>
    <property type="match status" value="1"/>
</dbReference>